<evidence type="ECO:0000313" key="1">
    <source>
        <dbReference type="EMBL" id="CAB4130557.1"/>
    </source>
</evidence>
<protein>
    <submittedName>
        <fullName evidence="1">Uncharacterized protein</fullName>
    </submittedName>
</protein>
<accession>A0A6J5LBS4</accession>
<dbReference type="EMBL" id="LR796243">
    <property type="protein sequence ID" value="CAB4130557.1"/>
    <property type="molecule type" value="Genomic_DNA"/>
</dbReference>
<proteinExistence type="predicted"/>
<dbReference type="EMBL" id="LR796293">
    <property type="protein sequence ID" value="CAB4134820.1"/>
    <property type="molecule type" value="Genomic_DNA"/>
</dbReference>
<organism evidence="1">
    <name type="scientific">uncultured Caudovirales phage</name>
    <dbReference type="NCBI Taxonomy" id="2100421"/>
    <lineage>
        <taxon>Viruses</taxon>
        <taxon>Duplodnaviria</taxon>
        <taxon>Heunggongvirae</taxon>
        <taxon>Uroviricota</taxon>
        <taxon>Caudoviricetes</taxon>
        <taxon>Peduoviridae</taxon>
        <taxon>Maltschvirus</taxon>
        <taxon>Maltschvirus maltsch</taxon>
    </lineage>
</organism>
<gene>
    <name evidence="1" type="ORF">UFOVP121_14</name>
    <name evidence="2" type="ORF">UFOVP277_19</name>
</gene>
<sequence>MTTRTTNDQLALVDTRNHWIPIDSSNLPPTGPKLLLIDKRLGVAVIGAYSKHGTWTHYAGLPTFKKD</sequence>
<evidence type="ECO:0000313" key="2">
    <source>
        <dbReference type="EMBL" id="CAB4134820.1"/>
    </source>
</evidence>
<name>A0A6J5LBS4_9CAUD</name>
<reference evidence="1" key="1">
    <citation type="submission" date="2020-04" db="EMBL/GenBank/DDBJ databases">
        <authorList>
            <person name="Chiriac C."/>
            <person name="Salcher M."/>
            <person name="Ghai R."/>
            <person name="Kavagutti S V."/>
        </authorList>
    </citation>
    <scope>NUCLEOTIDE SEQUENCE</scope>
</reference>